<accession>A0A2Z6GCX2</accession>
<dbReference type="AlphaFoldDB" id="A0A2Z6GCX2"/>
<keyword evidence="2" id="KW-1185">Reference proteome</keyword>
<reference evidence="1 2" key="1">
    <citation type="submission" date="2018-06" db="EMBL/GenBank/DDBJ databases">
        <title>OYT1 Genome Sequencing.</title>
        <authorList>
            <person name="Kato S."/>
            <person name="Itoh T."/>
            <person name="Ohkuma M."/>
        </authorList>
    </citation>
    <scope>NUCLEOTIDE SEQUENCE [LARGE SCALE GENOMIC DNA]</scope>
    <source>
        <strain evidence="1 2">OYT1</strain>
    </source>
</reference>
<protein>
    <submittedName>
        <fullName evidence="1">Uncharacterized protein</fullName>
    </submittedName>
</protein>
<sequence>MSVSMAMYVLHHNRPVEKVKLAFDESNNILFVRDAGNQDAIIVRHSASCVDGKLIIRDENDLHSDGHSFHQTSVIHFIRVDAKGVELQWSVENQSRQFLLFQHRSETRGTALFKQLPQ</sequence>
<proteinExistence type="predicted"/>
<dbReference type="KEGG" id="fam:OYT1_ch1927"/>
<name>A0A2Z6GCX2_9PROT</name>
<gene>
    <name evidence="1" type="ORF">OYT1_ch1927</name>
</gene>
<evidence type="ECO:0000313" key="2">
    <source>
        <dbReference type="Proteomes" id="UP000033070"/>
    </source>
</evidence>
<dbReference type="EMBL" id="AP018738">
    <property type="protein sequence ID" value="BBE51453.1"/>
    <property type="molecule type" value="Genomic_DNA"/>
</dbReference>
<dbReference type="Proteomes" id="UP000033070">
    <property type="component" value="Chromosome"/>
</dbReference>
<organism evidence="1 2">
    <name type="scientific">Ferriphaselus amnicola</name>
    <dbReference type="NCBI Taxonomy" id="1188319"/>
    <lineage>
        <taxon>Bacteria</taxon>
        <taxon>Pseudomonadati</taxon>
        <taxon>Pseudomonadota</taxon>
        <taxon>Betaproteobacteria</taxon>
        <taxon>Nitrosomonadales</taxon>
        <taxon>Gallionellaceae</taxon>
        <taxon>Ferriphaselus</taxon>
    </lineage>
</organism>
<evidence type="ECO:0000313" key="1">
    <source>
        <dbReference type="EMBL" id="BBE51453.1"/>
    </source>
</evidence>